<evidence type="ECO:0000313" key="1">
    <source>
        <dbReference type="EMBL" id="UOQ60390.1"/>
    </source>
</evidence>
<gene>
    <name evidence="1" type="ORF">MUN76_15380</name>
</gene>
<name>A0ABY4FVT1_9MICO</name>
<protein>
    <submittedName>
        <fullName evidence="1">Uncharacterized protein</fullName>
    </submittedName>
</protein>
<accession>A0ABY4FVT1</accession>
<evidence type="ECO:0000313" key="2">
    <source>
        <dbReference type="Proteomes" id="UP000831775"/>
    </source>
</evidence>
<dbReference type="RefSeq" id="WP_244685982.1">
    <property type="nucleotide sequence ID" value="NZ_CP095043.1"/>
</dbReference>
<dbReference type="Proteomes" id="UP000831775">
    <property type="component" value="Chromosome"/>
</dbReference>
<proteinExistence type="predicted"/>
<dbReference type="EMBL" id="CP095043">
    <property type="protein sequence ID" value="UOQ60390.1"/>
    <property type="molecule type" value="Genomic_DNA"/>
</dbReference>
<reference evidence="1 2" key="1">
    <citation type="submission" date="2022-04" db="EMBL/GenBank/DDBJ databases">
        <title>Leucobacter sp. isolated from rhizosphere of onion.</title>
        <authorList>
            <person name="Won M."/>
            <person name="Lee C.-M."/>
            <person name="Woen H.-Y."/>
            <person name="Kwon S.-W."/>
        </authorList>
    </citation>
    <scope>NUCLEOTIDE SEQUENCE [LARGE SCALE GENOMIC DNA]</scope>
    <source>
        <strain evidence="1 2">H25R-14</strain>
    </source>
</reference>
<organism evidence="1 2">
    <name type="scientific">Leucobacter rhizosphaerae</name>
    <dbReference type="NCBI Taxonomy" id="2932245"/>
    <lineage>
        <taxon>Bacteria</taxon>
        <taxon>Bacillati</taxon>
        <taxon>Actinomycetota</taxon>
        <taxon>Actinomycetes</taxon>
        <taxon>Micrococcales</taxon>
        <taxon>Microbacteriaceae</taxon>
        <taxon>Leucobacter</taxon>
    </lineage>
</organism>
<keyword evidence="2" id="KW-1185">Reference proteome</keyword>
<sequence length="170" mass="18545">MQYRLFDTARAELVFEAVDDLWYGPEQVTEISFVPPVSGGLEFPAMAPFTFDSGPTVRNGAVTVEGDVAAWPVFEIQGPVDDPEIDIVGVGRLIFRTSLAWDQTLTVDTRSWARWVKRDGDALPGALSSSGARLSDVSLLPGSYTVLLRGYDTTGTAKLRVLVRPAFTSF</sequence>